<name>A0A9W6XW70_9STRA</name>
<protein>
    <submittedName>
        <fullName evidence="3">Unnamed protein product</fullName>
    </submittedName>
</protein>
<dbReference type="OrthoDB" id="1434354at2759"/>
<evidence type="ECO:0000313" key="3">
    <source>
        <dbReference type="EMBL" id="GMF46795.1"/>
    </source>
</evidence>
<gene>
    <name evidence="3" type="ORF">Pfra01_001737000</name>
</gene>
<dbReference type="PROSITE" id="PS50191">
    <property type="entry name" value="CRAL_TRIO"/>
    <property type="match status" value="1"/>
</dbReference>
<dbReference type="Gene3D" id="3.40.525.10">
    <property type="entry name" value="CRAL-TRIO lipid binding domain"/>
    <property type="match status" value="1"/>
</dbReference>
<feature type="region of interest" description="Disordered" evidence="1">
    <location>
        <begin position="474"/>
        <end position="495"/>
    </location>
</feature>
<dbReference type="PANTHER" id="PTHR45657:SF61">
    <property type="entry name" value="CRAL-TRIO DOMAIN-CONTAINING PROTEIN"/>
    <property type="match status" value="1"/>
</dbReference>
<dbReference type="EMBL" id="BSXT01002046">
    <property type="protein sequence ID" value="GMF46795.1"/>
    <property type="molecule type" value="Genomic_DNA"/>
</dbReference>
<dbReference type="AlphaFoldDB" id="A0A9W6XW70"/>
<accession>A0A9W6XW70</accession>
<reference evidence="3" key="1">
    <citation type="submission" date="2023-04" db="EMBL/GenBank/DDBJ databases">
        <title>Phytophthora fragariaefolia NBRC 109709.</title>
        <authorList>
            <person name="Ichikawa N."/>
            <person name="Sato H."/>
            <person name="Tonouchi N."/>
        </authorList>
    </citation>
    <scope>NUCLEOTIDE SEQUENCE</scope>
    <source>
        <strain evidence="3">NBRC 109709</strain>
    </source>
</reference>
<proteinExistence type="predicted"/>
<evidence type="ECO:0000259" key="2">
    <source>
        <dbReference type="PROSITE" id="PS50191"/>
    </source>
</evidence>
<evidence type="ECO:0000256" key="1">
    <source>
        <dbReference type="SAM" id="MobiDB-lite"/>
    </source>
</evidence>
<dbReference type="Pfam" id="PF00650">
    <property type="entry name" value="CRAL_TRIO"/>
    <property type="match status" value="1"/>
</dbReference>
<feature type="domain" description="CRAL-TRIO" evidence="2">
    <location>
        <begin position="549"/>
        <end position="719"/>
    </location>
</feature>
<dbReference type="Proteomes" id="UP001165121">
    <property type="component" value="Unassembled WGS sequence"/>
</dbReference>
<sequence length="755" mass="82966">MTDAHVLRYGQRVRLATRSAYAEAAAEAELSIGYYEKNGRHGILSCVPPLGAKLQPLFTEDEFLVLSPADARAAGEQVQYGEPLVLVNQHGLVWNNKTGGITGYVGPRPRGVPGEMYVSFTKLPPGVGVTKSSKKDKAERPDKLTASASSSVLSASGSVSMSESAELEVGPVCFGDANVAITVVESNRHSQMFNKRLSNFKKPTSHIAGGYICCDGKGTELRFAIWPAKPKIEQISMLNKLITPYNYGQKIALPLGLLESTAKRARAVDAKKSSGIEQAEIFFQLSNGAEAVLPGTLLQQKMQAHAKPPGTDGNEPESMFELPLRNGPGVLVVRLSGVAPRKMIGKPASRNGKQPQVPQVKRGMAVFYRVSDLLRRVPVPLFALFYAVLTHHLWGALNTMEDGLRRELVVLVLVMLPAFYVAVKVDHPFSGLFQPPAFEPEVDDTDYSGISVSGTLKLIVTEYRFDVTQNKANANGSVSRSGPVQAAKPASGSTMGHSVTALEATGSVPMRFILAEKGDEAKAVERYNETTEWRREEGVDHLLEEPSPHFKIIKENYPHYYHKRGKNGEPVYYEKPGKINLKALKNAGLTLDDLMHNYLMITEFLWQVIEQDDNRKGISVLDVDGIGISDFAGEAVEYVRKAASVSGKHYPERCAYIFVINVPSWFSMIWNTVKGMVDDVTREKVIIVRGKKKIFEALSERIPVENIPVEYGGTSDGKSPEEDLLFNLMAYVNNEESAPATNPIEEILKKKPIKH</sequence>
<feature type="compositionally biased region" description="Basic and acidic residues" evidence="1">
    <location>
        <begin position="133"/>
        <end position="143"/>
    </location>
</feature>
<dbReference type="SUPFAM" id="SSF52087">
    <property type="entry name" value="CRAL/TRIO domain"/>
    <property type="match status" value="1"/>
</dbReference>
<dbReference type="InterPro" id="IPR036865">
    <property type="entry name" value="CRAL-TRIO_dom_sf"/>
</dbReference>
<organism evidence="3 4">
    <name type="scientific">Phytophthora fragariaefolia</name>
    <dbReference type="NCBI Taxonomy" id="1490495"/>
    <lineage>
        <taxon>Eukaryota</taxon>
        <taxon>Sar</taxon>
        <taxon>Stramenopiles</taxon>
        <taxon>Oomycota</taxon>
        <taxon>Peronosporomycetes</taxon>
        <taxon>Peronosporales</taxon>
        <taxon>Peronosporaceae</taxon>
        <taxon>Phytophthora</taxon>
    </lineage>
</organism>
<comment type="caution">
    <text evidence="3">The sequence shown here is derived from an EMBL/GenBank/DDBJ whole genome shotgun (WGS) entry which is preliminary data.</text>
</comment>
<evidence type="ECO:0000313" key="4">
    <source>
        <dbReference type="Proteomes" id="UP001165121"/>
    </source>
</evidence>
<keyword evidence="4" id="KW-1185">Reference proteome</keyword>
<dbReference type="InterPro" id="IPR001251">
    <property type="entry name" value="CRAL-TRIO_dom"/>
</dbReference>
<dbReference type="InterPro" id="IPR051026">
    <property type="entry name" value="PI/PC_transfer"/>
</dbReference>
<dbReference type="SUPFAM" id="SSF46938">
    <property type="entry name" value="CRAL/TRIO N-terminal domain"/>
    <property type="match status" value="1"/>
</dbReference>
<dbReference type="SMART" id="SM00516">
    <property type="entry name" value="SEC14"/>
    <property type="match status" value="1"/>
</dbReference>
<dbReference type="CDD" id="cd00170">
    <property type="entry name" value="SEC14"/>
    <property type="match status" value="1"/>
</dbReference>
<dbReference type="PANTHER" id="PTHR45657">
    <property type="entry name" value="CRAL-TRIO DOMAIN-CONTAINING PROTEIN YKL091C-RELATED"/>
    <property type="match status" value="1"/>
</dbReference>
<dbReference type="InterPro" id="IPR036273">
    <property type="entry name" value="CRAL/TRIO_N_dom_sf"/>
</dbReference>
<feature type="region of interest" description="Disordered" evidence="1">
    <location>
        <begin position="128"/>
        <end position="149"/>
    </location>
</feature>